<keyword evidence="9" id="KW-0460">Magnesium</keyword>
<evidence type="ECO:0000256" key="5">
    <source>
        <dbReference type="ARBA" id="ARBA00022598"/>
    </source>
</evidence>
<keyword evidence="5 13" id="KW-0436">Ligase</keyword>
<dbReference type="SUPFAM" id="SSF46785">
    <property type="entry name" value="Winged helix' DNA-binding domain"/>
    <property type="match status" value="1"/>
</dbReference>
<organism evidence="13 14">
    <name type="scientific">Candidatus Iainarchaeum sp</name>
    <dbReference type="NCBI Taxonomy" id="3101447"/>
    <lineage>
        <taxon>Archaea</taxon>
        <taxon>Candidatus Iainarchaeota</taxon>
        <taxon>Candidatus Iainarchaeia</taxon>
        <taxon>Candidatus Iainarchaeales</taxon>
        <taxon>Candidatus Iainarchaeaceae</taxon>
        <taxon>Candidatus Iainarchaeum</taxon>
    </lineage>
</organism>
<dbReference type="GO" id="GO:0004826">
    <property type="term" value="F:phenylalanine-tRNA ligase activity"/>
    <property type="evidence" value="ECO:0007669"/>
    <property type="project" value="UniProtKB-EC"/>
</dbReference>
<dbReference type="SUPFAM" id="SSF55681">
    <property type="entry name" value="Class II aaRS and biotin synthetases"/>
    <property type="match status" value="1"/>
</dbReference>
<evidence type="ECO:0000259" key="12">
    <source>
        <dbReference type="PROSITE" id="PS50862"/>
    </source>
</evidence>
<dbReference type="PANTHER" id="PTHR11538:SF40">
    <property type="entry name" value="PHENYLALANINE--TRNA LIGASE ALPHA SUBUNIT"/>
    <property type="match status" value="1"/>
</dbReference>
<comment type="subcellular location">
    <subcellularLocation>
        <location evidence="1">Cytoplasm</location>
    </subcellularLocation>
</comment>
<dbReference type="GO" id="GO:0000049">
    <property type="term" value="F:tRNA binding"/>
    <property type="evidence" value="ECO:0007669"/>
    <property type="project" value="InterPro"/>
</dbReference>
<evidence type="ECO:0000256" key="8">
    <source>
        <dbReference type="ARBA" id="ARBA00022840"/>
    </source>
</evidence>
<dbReference type="PROSITE" id="PS50862">
    <property type="entry name" value="AA_TRNA_LIGASE_II"/>
    <property type="match status" value="1"/>
</dbReference>
<evidence type="ECO:0000256" key="1">
    <source>
        <dbReference type="ARBA" id="ARBA00004496"/>
    </source>
</evidence>
<keyword evidence="11" id="KW-0030">Aminoacyl-tRNA synthetase</keyword>
<dbReference type="GO" id="GO:0046872">
    <property type="term" value="F:metal ion binding"/>
    <property type="evidence" value="ECO:0007669"/>
    <property type="project" value="UniProtKB-KW"/>
</dbReference>
<reference evidence="13" key="1">
    <citation type="submission" date="2021-03" db="EMBL/GenBank/DDBJ databases">
        <authorList>
            <person name="Jaffe A."/>
        </authorList>
    </citation>
    <scope>NUCLEOTIDE SEQUENCE</scope>
    <source>
        <strain evidence="13">RIFCSPLOWO2_01_FULL_58_19</strain>
    </source>
</reference>
<dbReference type="EMBL" id="JAGVWE010000002">
    <property type="protein sequence ID" value="MBS3062461.1"/>
    <property type="molecule type" value="Genomic_DNA"/>
</dbReference>
<dbReference type="GO" id="GO:0006432">
    <property type="term" value="P:phenylalanyl-tRNA aminoacylation"/>
    <property type="evidence" value="ECO:0007669"/>
    <property type="project" value="InterPro"/>
</dbReference>
<keyword evidence="8" id="KW-0067">ATP-binding</keyword>
<dbReference type="Proteomes" id="UP000678237">
    <property type="component" value="Unassembled WGS sequence"/>
</dbReference>
<sequence length="490" mass="55852">MPELKEIVRGLSDIERKSLASLHDESAIGAEELAEKANLQVDSVRRALQWLHEKGLAEIRETRKECWMLTRKGAEALEKGLPEKRLAEKCSQLARHGKEITLDDLKKEFGEEMSPALGTAKKLNWLSLGKTIQFNDEIFHASRKLLEDKQAYLKTVSLCCQVAEPVPAGGETFEEFRRRGLIERKENVTRVATITERGRKALALPEFASGQRKFVIDAPVPRIYPGKRQPYVQFINQVKRWLTANGFKEVPSPLITQEFYNFDVLFQPQNHPARTWSDTYQLKRPTHGRLPDKKIVEAVRVAHERGGKSGSKGWGHAWSEEIARKVMPASHCTAHDARQWVKDIKPGKYFSLNRVYRPDVLDAKHLIEFNQLDGFILGEGINFRHQLGIFRDFAREIAGATEIKFTPDYFPFTEPSVQLSCKHPELGWMEFAGGGFSRPEIPASLGIQEPLILWGMGVDRLAMLKMGVNDIRHLFSDDLEWLRNAPPVKE</sequence>
<name>A0A8T4L6F3_9ARCH</name>
<keyword evidence="4" id="KW-0963">Cytoplasm</keyword>
<comment type="caution">
    <text evidence="13">The sequence shown here is derived from an EMBL/GenBank/DDBJ whole genome shotgun (WGS) entry which is preliminary data.</text>
</comment>
<protein>
    <recommendedName>
        <fullName evidence="3">phenylalanine--tRNA ligase</fullName>
        <ecNumber evidence="3">6.1.1.20</ecNumber>
    </recommendedName>
</protein>
<keyword evidence="6" id="KW-0479">Metal-binding</keyword>
<keyword evidence="7" id="KW-0547">Nucleotide-binding</keyword>
<dbReference type="InterPro" id="IPR045864">
    <property type="entry name" value="aa-tRNA-synth_II/BPL/LPL"/>
</dbReference>
<keyword evidence="10" id="KW-0648">Protein biosynthesis</keyword>
<dbReference type="GO" id="GO:0005737">
    <property type="term" value="C:cytoplasm"/>
    <property type="evidence" value="ECO:0007669"/>
    <property type="project" value="UniProtKB-SubCell"/>
</dbReference>
<comment type="similarity">
    <text evidence="2">Belongs to the class-II aminoacyl-tRNA synthetase family. Phe-tRNA synthetase alpha subunit type 2 subfamily.</text>
</comment>
<dbReference type="NCBIfam" id="TIGR00468">
    <property type="entry name" value="pheS"/>
    <property type="match status" value="1"/>
</dbReference>
<feature type="domain" description="Aminoacyl-transfer RNA synthetases class-II family profile" evidence="12">
    <location>
        <begin position="238"/>
        <end position="486"/>
    </location>
</feature>
<gene>
    <name evidence="13" type="ORF">J4203_01185</name>
</gene>
<dbReference type="InterPro" id="IPR036390">
    <property type="entry name" value="WH_DNA-bd_sf"/>
</dbReference>
<evidence type="ECO:0000256" key="3">
    <source>
        <dbReference type="ARBA" id="ARBA00012814"/>
    </source>
</evidence>
<dbReference type="InterPro" id="IPR002319">
    <property type="entry name" value="Phenylalanyl-tRNA_Synthase"/>
</dbReference>
<evidence type="ECO:0000256" key="11">
    <source>
        <dbReference type="ARBA" id="ARBA00023146"/>
    </source>
</evidence>
<dbReference type="Pfam" id="PF01409">
    <property type="entry name" value="tRNA-synt_2d"/>
    <property type="match status" value="1"/>
</dbReference>
<evidence type="ECO:0000313" key="13">
    <source>
        <dbReference type="EMBL" id="MBS3062461.1"/>
    </source>
</evidence>
<dbReference type="InterPro" id="IPR006195">
    <property type="entry name" value="aa-tRNA-synth_II"/>
</dbReference>
<dbReference type="PANTHER" id="PTHR11538">
    <property type="entry name" value="PHENYLALANYL-TRNA SYNTHETASE"/>
    <property type="match status" value="1"/>
</dbReference>
<dbReference type="EC" id="6.1.1.20" evidence="3"/>
<evidence type="ECO:0000313" key="14">
    <source>
        <dbReference type="Proteomes" id="UP000678237"/>
    </source>
</evidence>
<dbReference type="NCBIfam" id="NF003210">
    <property type="entry name" value="PRK04172.1"/>
    <property type="match status" value="1"/>
</dbReference>
<evidence type="ECO:0000256" key="7">
    <source>
        <dbReference type="ARBA" id="ARBA00022741"/>
    </source>
</evidence>
<evidence type="ECO:0000256" key="9">
    <source>
        <dbReference type="ARBA" id="ARBA00022842"/>
    </source>
</evidence>
<dbReference type="InterPro" id="IPR036388">
    <property type="entry name" value="WH-like_DNA-bd_sf"/>
</dbReference>
<proteinExistence type="inferred from homology"/>
<evidence type="ECO:0000256" key="2">
    <source>
        <dbReference type="ARBA" id="ARBA00006703"/>
    </source>
</evidence>
<dbReference type="InterPro" id="IPR004529">
    <property type="entry name" value="Phe-tRNA-synth_IIc_asu"/>
</dbReference>
<dbReference type="Gene3D" id="1.10.10.10">
    <property type="entry name" value="Winged helix-like DNA-binding domain superfamily/Winged helix DNA-binding domain"/>
    <property type="match status" value="1"/>
</dbReference>
<dbReference type="Gene3D" id="3.30.930.10">
    <property type="entry name" value="Bira Bifunctional Protein, Domain 2"/>
    <property type="match status" value="1"/>
</dbReference>
<dbReference type="GO" id="GO:0005524">
    <property type="term" value="F:ATP binding"/>
    <property type="evidence" value="ECO:0007669"/>
    <property type="project" value="UniProtKB-KW"/>
</dbReference>
<dbReference type="AlphaFoldDB" id="A0A8T4L6F3"/>
<reference evidence="13" key="2">
    <citation type="submission" date="2021-05" db="EMBL/GenBank/DDBJ databases">
        <title>Protein family content uncovers lineage relationships and bacterial pathway maintenance mechanisms in DPANN archaea.</title>
        <authorList>
            <person name="Castelle C.J."/>
            <person name="Meheust R."/>
            <person name="Jaffe A.L."/>
            <person name="Seitz K."/>
            <person name="Gong X."/>
            <person name="Baker B.J."/>
            <person name="Banfield J.F."/>
        </authorList>
    </citation>
    <scope>NUCLEOTIDE SEQUENCE</scope>
    <source>
        <strain evidence="13">RIFCSPLOWO2_01_FULL_58_19</strain>
    </source>
</reference>
<evidence type="ECO:0000256" key="6">
    <source>
        <dbReference type="ARBA" id="ARBA00022723"/>
    </source>
</evidence>
<accession>A0A8T4L6F3</accession>
<evidence type="ECO:0000256" key="4">
    <source>
        <dbReference type="ARBA" id="ARBA00022490"/>
    </source>
</evidence>
<evidence type="ECO:0000256" key="10">
    <source>
        <dbReference type="ARBA" id="ARBA00022917"/>
    </source>
</evidence>